<dbReference type="PANTHER" id="PTHR43047">
    <property type="entry name" value="TWO-COMPONENT HISTIDINE PROTEIN KINASE"/>
    <property type="match status" value="1"/>
</dbReference>
<dbReference type="CDD" id="cd12915">
    <property type="entry name" value="PDC2_DGC_like"/>
    <property type="match status" value="1"/>
</dbReference>
<dbReference type="CDD" id="cd12914">
    <property type="entry name" value="PDC1_DGC_like"/>
    <property type="match status" value="1"/>
</dbReference>
<dbReference type="Pfam" id="PF00072">
    <property type="entry name" value="Response_reg"/>
    <property type="match status" value="1"/>
</dbReference>
<protein>
    <recommendedName>
        <fullName evidence="2">histidine kinase</fullName>
        <ecNumber evidence="2">2.7.13.3</ecNumber>
    </recommendedName>
</protein>
<dbReference type="Pfam" id="PF00989">
    <property type="entry name" value="PAS"/>
    <property type="match status" value="1"/>
</dbReference>
<comment type="caution">
    <text evidence="11">The sequence shown here is derived from an EMBL/GenBank/DDBJ whole genome shotgun (WGS) entry which is preliminary data.</text>
</comment>
<keyword evidence="11" id="KW-0547">Nucleotide-binding</keyword>
<keyword evidence="7" id="KW-0812">Transmembrane</keyword>
<evidence type="ECO:0000259" key="8">
    <source>
        <dbReference type="PROSITE" id="PS50109"/>
    </source>
</evidence>
<dbReference type="EC" id="2.7.13.3" evidence="2"/>
<dbReference type="CDD" id="cd16922">
    <property type="entry name" value="HATPase_EvgS-ArcB-TorS-like"/>
    <property type="match status" value="1"/>
</dbReference>
<dbReference type="SUPFAM" id="SSF52172">
    <property type="entry name" value="CheY-like"/>
    <property type="match status" value="1"/>
</dbReference>
<evidence type="ECO:0000256" key="4">
    <source>
        <dbReference type="ARBA" id="ARBA00022679"/>
    </source>
</evidence>
<dbReference type="PROSITE" id="PS50112">
    <property type="entry name" value="PAS"/>
    <property type="match status" value="1"/>
</dbReference>
<dbReference type="InterPro" id="IPR004358">
    <property type="entry name" value="Sig_transdc_His_kin-like_C"/>
</dbReference>
<evidence type="ECO:0000256" key="2">
    <source>
        <dbReference type="ARBA" id="ARBA00012438"/>
    </source>
</evidence>
<dbReference type="InterPro" id="IPR011006">
    <property type="entry name" value="CheY-like_superfamily"/>
</dbReference>
<dbReference type="SUPFAM" id="SSF47384">
    <property type="entry name" value="Homodimeric domain of signal transducing histidine kinase"/>
    <property type="match status" value="1"/>
</dbReference>
<evidence type="ECO:0000313" key="12">
    <source>
        <dbReference type="Proteomes" id="UP001379945"/>
    </source>
</evidence>
<evidence type="ECO:0000259" key="10">
    <source>
        <dbReference type="PROSITE" id="PS50112"/>
    </source>
</evidence>
<dbReference type="PROSITE" id="PS50110">
    <property type="entry name" value="RESPONSE_REGULATORY"/>
    <property type="match status" value="1"/>
</dbReference>
<keyword evidence="12" id="KW-1185">Reference proteome</keyword>
<dbReference type="SMART" id="SM00387">
    <property type="entry name" value="HATPase_c"/>
    <property type="match status" value="1"/>
</dbReference>
<sequence length="850" mass="91716">MAVSSLPARFFSNSLVKGALAACLLVWSIAAGLIALDRHQSLLAEVQRNDNLVLAQQLQVEQSLDSLDQLLRVARRDFTGPNPPRDVAAWLTELQVDEGSITNIGVVDATGQVQLSLRAGVPTSVAEREYFIWHRGETRDVPFMGVPLQGKQTGVWVLTLTRRITLANGEFGGVVLVSVRPEMFSGGLLRSNLDADASMALIGLDGVTRVQRRGERVSFGQRVSQSQLFSELRHAPFGNYEGRPDADGSRLLVSYRQLERFPLVAEVASSVSVVMGPVHQRAMVHVAGATAWSVLIIVLAAVLMRNRQRQRMAMSRLAQSEARYRQLFDQNLDGVLGVDLAGVIRAANPAAGKLLGVSANELLGTSLFEQCESGGDEARSWFAELPSDGQGLVAVQLRRRGGQAFEAELSASLDRQQAQGNGLANVVMRDISSRKAAEEAERGRVLAERANQAKSAFMSRMSHELRTPLNAILGFSQLLLSDRQAPLARPHQVHVDRVLGAGRHLLALIDDLLDLSRLDADVIHLRPEALPLRPLLQEVLSTLQTEALANRVSLVIEDDPVGAMSPAPWVEADAVRLRQVLINLLSNAIKYNRPGGQVTLAARLVDDRVELAVIDTGLGMTAAQQAQLFQPFNRLGRENGGIAGTGIGLAICQRLVRLMQGDLRVHSVVNVGSTFTLVLPAAQAPAPTVSAASSMASFDASLQRVLAVDSAAQGVVLVVEDEPVNRELVRACLSRRPGLVLQFAGSMAEAIVMARRHPPRLTLIDMMLPDGDGATLLGRLRALPGQAGLTALAVSANAMPEFIHDALRAGFNAYITKPFELAVMLREVDQALSGNALPPQRQVVGHALRD</sequence>
<keyword evidence="7" id="KW-0472">Membrane</keyword>
<name>A0ABU9C3N4_9BURK</name>
<evidence type="ECO:0000256" key="5">
    <source>
        <dbReference type="ARBA" id="ARBA00022777"/>
    </source>
</evidence>
<dbReference type="InterPro" id="IPR036097">
    <property type="entry name" value="HisK_dim/P_sf"/>
</dbReference>
<evidence type="ECO:0000256" key="1">
    <source>
        <dbReference type="ARBA" id="ARBA00000085"/>
    </source>
</evidence>
<dbReference type="PRINTS" id="PR00344">
    <property type="entry name" value="BCTRLSENSOR"/>
</dbReference>
<keyword evidence="7" id="KW-1133">Transmembrane helix</keyword>
<dbReference type="Pfam" id="PF02518">
    <property type="entry name" value="HATPase_c"/>
    <property type="match status" value="1"/>
</dbReference>
<dbReference type="SMART" id="SM00388">
    <property type="entry name" value="HisKA"/>
    <property type="match status" value="1"/>
</dbReference>
<dbReference type="InterPro" id="IPR001789">
    <property type="entry name" value="Sig_transdc_resp-reg_receiver"/>
</dbReference>
<feature type="domain" description="Response regulatory" evidence="9">
    <location>
        <begin position="715"/>
        <end position="832"/>
    </location>
</feature>
<reference evidence="11 12" key="1">
    <citation type="submission" date="2024-04" db="EMBL/GenBank/DDBJ databases">
        <title>Novel species of the genus Ideonella isolated from streams.</title>
        <authorList>
            <person name="Lu H."/>
        </authorList>
    </citation>
    <scope>NUCLEOTIDE SEQUENCE [LARGE SCALE GENOMIC DNA]</scope>
    <source>
        <strain evidence="11 12">LYT19W</strain>
    </source>
</reference>
<keyword evidence="11" id="KW-0067">ATP-binding</keyword>
<dbReference type="EMBL" id="JBBUTI010000005">
    <property type="protein sequence ID" value="MEK8046482.1"/>
    <property type="molecule type" value="Genomic_DNA"/>
</dbReference>
<evidence type="ECO:0000256" key="3">
    <source>
        <dbReference type="ARBA" id="ARBA00022553"/>
    </source>
</evidence>
<comment type="catalytic activity">
    <reaction evidence="1">
        <text>ATP + protein L-histidine = ADP + protein N-phospho-L-histidine.</text>
        <dbReference type="EC" id="2.7.13.3"/>
    </reaction>
</comment>
<dbReference type="Pfam" id="PF00512">
    <property type="entry name" value="HisKA"/>
    <property type="match status" value="1"/>
</dbReference>
<dbReference type="SMART" id="SM00448">
    <property type="entry name" value="REC"/>
    <property type="match status" value="1"/>
</dbReference>
<dbReference type="Proteomes" id="UP001379945">
    <property type="component" value="Unassembled WGS sequence"/>
</dbReference>
<dbReference type="Gene3D" id="3.30.450.20">
    <property type="entry name" value="PAS domain"/>
    <property type="match status" value="3"/>
</dbReference>
<dbReference type="RefSeq" id="WP_341398770.1">
    <property type="nucleotide sequence ID" value="NZ_JBBUTI010000005.1"/>
</dbReference>
<dbReference type="CDD" id="cd00130">
    <property type="entry name" value="PAS"/>
    <property type="match status" value="1"/>
</dbReference>
<feature type="domain" description="Histidine kinase" evidence="8">
    <location>
        <begin position="460"/>
        <end position="683"/>
    </location>
</feature>
<feature type="domain" description="PAS" evidence="10">
    <location>
        <begin position="320"/>
        <end position="368"/>
    </location>
</feature>
<keyword evidence="3 6" id="KW-0597">Phosphoprotein</keyword>
<dbReference type="SMART" id="SM00091">
    <property type="entry name" value="PAS"/>
    <property type="match status" value="1"/>
</dbReference>
<evidence type="ECO:0000256" key="6">
    <source>
        <dbReference type="PROSITE-ProRule" id="PRU00169"/>
    </source>
</evidence>
<keyword evidence="5" id="KW-0418">Kinase</keyword>
<dbReference type="InterPro" id="IPR013767">
    <property type="entry name" value="PAS_fold"/>
</dbReference>
<dbReference type="CDD" id="cd00082">
    <property type="entry name" value="HisKA"/>
    <property type="match status" value="1"/>
</dbReference>
<dbReference type="NCBIfam" id="TIGR00229">
    <property type="entry name" value="sensory_box"/>
    <property type="match status" value="1"/>
</dbReference>
<evidence type="ECO:0000313" key="11">
    <source>
        <dbReference type="EMBL" id="MEK8046482.1"/>
    </source>
</evidence>
<dbReference type="InterPro" id="IPR035965">
    <property type="entry name" value="PAS-like_dom_sf"/>
</dbReference>
<evidence type="ECO:0000259" key="9">
    <source>
        <dbReference type="PROSITE" id="PS50110"/>
    </source>
</evidence>
<dbReference type="InterPro" id="IPR000014">
    <property type="entry name" value="PAS"/>
</dbReference>
<dbReference type="InterPro" id="IPR036890">
    <property type="entry name" value="HATPase_C_sf"/>
</dbReference>
<dbReference type="SUPFAM" id="SSF55785">
    <property type="entry name" value="PYP-like sensor domain (PAS domain)"/>
    <property type="match status" value="1"/>
</dbReference>
<evidence type="ECO:0000256" key="7">
    <source>
        <dbReference type="SAM" id="Phobius"/>
    </source>
</evidence>
<organism evidence="11 12">
    <name type="scientific">Ideonella margarita</name>
    <dbReference type="NCBI Taxonomy" id="2984191"/>
    <lineage>
        <taxon>Bacteria</taxon>
        <taxon>Pseudomonadati</taxon>
        <taxon>Pseudomonadota</taxon>
        <taxon>Betaproteobacteria</taxon>
        <taxon>Burkholderiales</taxon>
        <taxon>Sphaerotilaceae</taxon>
        <taxon>Ideonella</taxon>
    </lineage>
</organism>
<dbReference type="GO" id="GO:0005524">
    <property type="term" value="F:ATP binding"/>
    <property type="evidence" value="ECO:0007669"/>
    <property type="project" value="UniProtKB-KW"/>
</dbReference>
<dbReference type="InterPro" id="IPR003661">
    <property type="entry name" value="HisK_dim/P_dom"/>
</dbReference>
<keyword evidence="4" id="KW-0808">Transferase</keyword>
<dbReference type="InterPro" id="IPR003594">
    <property type="entry name" value="HATPase_dom"/>
</dbReference>
<dbReference type="Gene3D" id="1.10.287.130">
    <property type="match status" value="1"/>
</dbReference>
<dbReference type="PANTHER" id="PTHR43047:SF72">
    <property type="entry name" value="OSMOSENSING HISTIDINE PROTEIN KINASE SLN1"/>
    <property type="match status" value="1"/>
</dbReference>
<dbReference type="PROSITE" id="PS50109">
    <property type="entry name" value="HIS_KIN"/>
    <property type="match status" value="1"/>
</dbReference>
<proteinExistence type="predicted"/>
<dbReference type="Gene3D" id="3.40.50.2300">
    <property type="match status" value="1"/>
</dbReference>
<dbReference type="SUPFAM" id="SSF55874">
    <property type="entry name" value="ATPase domain of HSP90 chaperone/DNA topoisomerase II/histidine kinase"/>
    <property type="match status" value="1"/>
</dbReference>
<gene>
    <name evidence="11" type="ORF">AACH00_09010</name>
</gene>
<dbReference type="InterPro" id="IPR005467">
    <property type="entry name" value="His_kinase_dom"/>
</dbReference>
<feature type="modified residue" description="4-aspartylphosphate" evidence="6">
    <location>
        <position position="765"/>
    </location>
</feature>
<accession>A0ABU9C3N4</accession>
<feature type="transmembrane region" description="Helical" evidence="7">
    <location>
        <begin position="282"/>
        <end position="304"/>
    </location>
</feature>
<dbReference type="Gene3D" id="3.30.565.10">
    <property type="entry name" value="Histidine kinase-like ATPase, C-terminal domain"/>
    <property type="match status" value="1"/>
</dbReference>